<dbReference type="AlphaFoldDB" id="A0A813PN63"/>
<comment type="caution">
    <text evidence="1">The sequence shown here is derived from an EMBL/GenBank/DDBJ whole genome shotgun (WGS) entry which is preliminary data.</text>
</comment>
<accession>A0A813PN63</accession>
<dbReference type="Proteomes" id="UP000663852">
    <property type="component" value="Unassembled WGS sequence"/>
</dbReference>
<gene>
    <name evidence="1" type="ORF">EDS130_LOCUS2390</name>
</gene>
<protein>
    <submittedName>
        <fullName evidence="1">Uncharacterized protein</fullName>
    </submittedName>
</protein>
<organism evidence="1 2">
    <name type="scientific">Adineta ricciae</name>
    <name type="common">Rotifer</name>
    <dbReference type="NCBI Taxonomy" id="249248"/>
    <lineage>
        <taxon>Eukaryota</taxon>
        <taxon>Metazoa</taxon>
        <taxon>Spiralia</taxon>
        <taxon>Gnathifera</taxon>
        <taxon>Rotifera</taxon>
        <taxon>Eurotatoria</taxon>
        <taxon>Bdelloidea</taxon>
        <taxon>Adinetida</taxon>
        <taxon>Adinetidae</taxon>
        <taxon>Adineta</taxon>
    </lineage>
</organism>
<dbReference type="EMBL" id="CAJNOJ010000005">
    <property type="protein sequence ID" value="CAF0752948.1"/>
    <property type="molecule type" value="Genomic_DNA"/>
</dbReference>
<name>A0A813PN63_ADIRI</name>
<reference evidence="1" key="1">
    <citation type="submission" date="2021-02" db="EMBL/GenBank/DDBJ databases">
        <authorList>
            <person name="Nowell W R."/>
        </authorList>
    </citation>
    <scope>NUCLEOTIDE SEQUENCE</scope>
</reference>
<evidence type="ECO:0000313" key="1">
    <source>
        <dbReference type="EMBL" id="CAF0752948.1"/>
    </source>
</evidence>
<sequence length="149" mass="17525">MTRSKKKSIPIANPVNLRSIQQLSRLATIGVFMSFLIQYMASERLPASTLEMNANHKDSDAIGRYLWFRPTLYSDSNENIFEDGNGLREMSPLLSKLVSIYNEHDRNNRPDLLSSPVRRSNFWKRANFWRKRANFWRRDLSSQQNKQVM</sequence>
<proteinExistence type="predicted"/>
<evidence type="ECO:0000313" key="2">
    <source>
        <dbReference type="Proteomes" id="UP000663852"/>
    </source>
</evidence>